<accession>A0A6A7AC75</accession>
<proteinExistence type="predicted"/>
<reference evidence="1" key="1">
    <citation type="journal article" date="2020" name="Stud. Mycol.">
        <title>101 Dothideomycetes genomes: a test case for predicting lifestyles and emergence of pathogens.</title>
        <authorList>
            <person name="Haridas S."/>
            <person name="Albert R."/>
            <person name="Binder M."/>
            <person name="Bloem J."/>
            <person name="Labutti K."/>
            <person name="Salamov A."/>
            <person name="Andreopoulos B."/>
            <person name="Baker S."/>
            <person name="Barry K."/>
            <person name="Bills G."/>
            <person name="Bluhm B."/>
            <person name="Cannon C."/>
            <person name="Castanera R."/>
            <person name="Culley D."/>
            <person name="Daum C."/>
            <person name="Ezra D."/>
            <person name="Gonzalez J."/>
            <person name="Henrissat B."/>
            <person name="Kuo A."/>
            <person name="Liang C."/>
            <person name="Lipzen A."/>
            <person name="Lutzoni F."/>
            <person name="Magnuson J."/>
            <person name="Mondo S."/>
            <person name="Nolan M."/>
            <person name="Ohm R."/>
            <person name="Pangilinan J."/>
            <person name="Park H.-J."/>
            <person name="Ramirez L."/>
            <person name="Alfaro M."/>
            <person name="Sun H."/>
            <person name="Tritt A."/>
            <person name="Yoshinaga Y."/>
            <person name="Zwiers L.-H."/>
            <person name="Turgeon B."/>
            <person name="Goodwin S."/>
            <person name="Spatafora J."/>
            <person name="Crous P."/>
            <person name="Grigoriev I."/>
        </authorList>
    </citation>
    <scope>NUCLEOTIDE SEQUENCE</scope>
    <source>
        <strain evidence="1">CBS 113818</strain>
    </source>
</reference>
<gene>
    <name evidence="1" type="ORF">CC86DRAFT_464111</name>
</gene>
<dbReference type="AlphaFoldDB" id="A0A6A7AC75"/>
<evidence type="ECO:0000313" key="2">
    <source>
        <dbReference type="Proteomes" id="UP000799424"/>
    </source>
</evidence>
<evidence type="ECO:0000313" key="1">
    <source>
        <dbReference type="EMBL" id="KAF2830911.1"/>
    </source>
</evidence>
<name>A0A6A7AC75_9PLEO</name>
<sequence length="204" mass="22941">MRKGSNFSVVKPTICIMADPSPAAAQPRFSLSLTPTEDVCHLKGEPRFGFKLKILSLESDVITICLHQTPLKEIHGLEEIVYVTNEEGEEVEWPYGIGCWEHTDPFPDGLFFEEFKLGVPYERTFWLDKEDPATAQGGELGALEAGKMYKVQVSEDLIGAFSKWRRGRKEELLAGGLEEKKERWEEGSGKISLDVSEPFTFKAV</sequence>
<organism evidence="1 2">
    <name type="scientific">Ophiobolus disseminans</name>
    <dbReference type="NCBI Taxonomy" id="1469910"/>
    <lineage>
        <taxon>Eukaryota</taxon>
        <taxon>Fungi</taxon>
        <taxon>Dikarya</taxon>
        <taxon>Ascomycota</taxon>
        <taxon>Pezizomycotina</taxon>
        <taxon>Dothideomycetes</taxon>
        <taxon>Pleosporomycetidae</taxon>
        <taxon>Pleosporales</taxon>
        <taxon>Pleosporineae</taxon>
        <taxon>Phaeosphaeriaceae</taxon>
        <taxon>Ophiobolus</taxon>
    </lineage>
</organism>
<dbReference type="EMBL" id="MU006219">
    <property type="protein sequence ID" value="KAF2830911.1"/>
    <property type="molecule type" value="Genomic_DNA"/>
</dbReference>
<protein>
    <submittedName>
        <fullName evidence="1">Uncharacterized protein</fullName>
    </submittedName>
</protein>
<dbReference type="Proteomes" id="UP000799424">
    <property type="component" value="Unassembled WGS sequence"/>
</dbReference>
<keyword evidence="2" id="KW-1185">Reference proteome</keyword>
<dbReference type="OrthoDB" id="3749299at2759"/>